<evidence type="ECO:0000256" key="1">
    <source>
        <dbReference type="SAM" id="Phobius"/>
    </source>
</evidence>
<dbReference type="InterPro" id="IPR005804">
    <property type="entry name" value="FA_desaturase_dom"/>
</dbReference>
<feature type="domain" description="Fatty acid desaturase" evidence="2">
    <location>
        <begin position="69"/>
        <end position="309"/>
    </location>
</feature>
<keyword evidence="1" id="KW-0472">Membrane</keyword>
<dbReference type="RefSeq" id="WP_148896424.1">
    <property type="nucleotide sequence ID" value="NZ_VNIB01000010.1"/>
</dbReference>
<dbReference type="AlphaFoldDB" id="A0A5D3WI42"/>
<dbReference type="GO" id="GO:0006629">
    <property type="term" value="P:lipid metabolic process"/>
    <property type="evidence" value="ECO:0007669"/>
    <property type="project" value="InterPro"/>
</dbReference>
<dbReference type="InterPro" id="IPR012171">
    <property type="entry name" value="Fatty_acid_desaturase"/>
</dbReference>
<comment type="caution">
    <text evidence="3">The sequence shown here is derived from an EMBL/GenBank/DDBJ whole genome shotgun (WGS) entry which is preliminary data.</text>
</comment>
<evidence type="ECO:0000313" key="4">
    <source>
        <dbReference type="Proteomes" id="UP000324159"/>
    </source>
</evidence>
<feature type="transmembrane region" description="Helical" evidence="1">
    <location>
        <begin position="165"/>
        <end position="186"/>
    </location>
</feature>
<sequence>MEKSSVAVSAKEPQAKKAPVWPDWYKKLAPFRRRDDRIAAWQVANTLIPYAGLWYLLVRAIERDAPLVLIVPLILLAAAFLVRLFILFHDCVHGSLFQSRRANSFFGHLFGILVFTSFEDWRFSHLRHHATYANLDSRGFGDIWTMTLKEYLAAPRRTRLLYRLYRHPLVVVGLGALFNFILGQRFPSRQVRRQERASVIFTNLALVAIALLAYKTISLKTYLAIQIPVLWTAGAAGISLFFVQHQFPGGYWARTPEWDPLRAALEGSSFLQLPAILRWFSGSIGYHHIHHLNPTIPNYRLKSCFDTIPQLRAIEPLTLRQSLACFRLKLWDEEKRQMVGFPKHGSHDATTGLSPAT</sequence>
<gene>
    <name evidence="3" type="ORF">EDC39_11066</name>
</gene>
<accession>A0A5D3WI42</accession>
<dbReference type="Pfam" id="PF00487">
    <property type="entry name" value="FA_desaturase"/>
    <property type="match status" value="1"/>
</dbReference>
<proteinExistence type="predicted"/>
<keyword evidence="1" id="KW-0812">Transmembrane</keyword>
<protein>
    <submittedName>
        <fullName evidence="3">Omega-6 fatty acid desaturase (Delta-12 desaturase)</fullName>
    </submittedName>
</protein>
<keyword evidence="4" id="KW-1185">Reference proteome</keyword>
<keyword evidence="1" id="KW-1133">Transmembrane helix</keyword>
<evidence type="ECO:0000259" key="2">
    <source>
        <dbReference type="Pfam" id="PF00487"/>
    </source>
</evidence>
<organism evidence="3 4">
    <name type="scientific">Geothermobacter ehrlichii</name>
    <dbReference type="NCBI Taxonomy" id="213224"/>
    <lineage>
        <taxon>Bacteria</taxon>
        <taxon>Pseudomonadati</taxon>
        <taxon>Thermodesulfobacteriota</taxon>
        <taxon>Desulfuromonadia</taxon>
        <taxon>Desulfuromonadales</taxon>
        <taxon>Geothermobacteraceae</taxon>
        <taxon>Geothermobacter</taxon>
    </lineage>
</organism>
<name>A0A5D3WI42_9BACT</name>
<feature type="transmembrane region" description="Helical" evidence="1">
    <location>
        <begin position="198"/>
        <end position="217"/>
    </location>
</feature>
<dbReference type="OrthoDB" id="9769653at2"/>
<reference evidence="3 4" key="1">
    <citation type="submission" date="2019-07" db="EMBL/GenBank/DDBJ databases">
        <title>Genomic Encyclopedia of Type Strains, Phase IV (KMG-IV): sequencing the most valuable type-strain genomes for metagenomic binning, comparative biology and taxonomic classification.</title>
        <authorList>
            <person name="Goeker M."/>
        </authorList>
    </citation>
    <scope>NUCLEOTIDE SEQUENCE [LARGE SCALE GENOMIC DNA]</scope>
    <source>
        <strain evidence="3 4">SS015</strain>
    </source>
</reference>
<dbReference type="Proteomes" id="UP000324159">
    <property type="component" value="Unassembled WGS sequence"/>
</dbReference>
<dbReference type="PANTHER" id="PTHR19353">
    <property type="entry name" value="FATTY ACID DESATURASE 2"/>
    <property type="match status" value="1"/>
</dbReference>
<dbReference type="EMBL" id="VNIB01000010">
    <property type="protein sequence ID" value="TYO97526.1"/>
    <property type="molecule type" value="Genomic_DNA"/>
</dbReference>
<feature type="transmembrane region" description="Helical" evidence="1">
    <location>
        <begin position="223"/>
        <end position="243"/>
    </location>
</feature>
<dbReference type="GO" id="GO:0016717">
    <property type="term" value="F:oxidoreductase activity, acting on paired donors, with oxidation of a pair of donors resulting in the reduction of molecular oxygen to two molecules of water"/>
    <property type="evidence" value="ECO:0007669"/>
    <property type="project" value="TreeGrafter"/>
</dbReference>
<feature type="transmembrane region" description="Helical" evidence="1">
    <location>
        <begin position="69"/>
        <end position="89"/>
    </location>
</feature>
<dbReference type="GO" id="GO:0016020">
    <property type="term" value="C:membrane"/>
    <property type="evidence" value="ECO:0007669"/>
    <property type="project" value="TreeGrafter"/>
</dbReference>
<dbReference type="PANTHER" id="PTHR19353:SF73">
    <property type="entry name" value="FATTY ACID DESATURASE"/>
    <property type="match status" value="1"/>
</dbReference>
<dbReference type="CDD" id="cd03507">
    <property type="entry name" value="Delta12-FADS-like"/>
    <property type="match status" value="1"/>
</dbReference>
<evidence type="ECO:0000313" key="3">
    <source>
        <dbReference type="EMBL" id="TYO97526.1"/>
    </source>
</evidence>
<feature type="transmembrane region" description="Helical" evidence="1">
    <location>
        <begin position="38"/>
        <end position="57"/>
    </location>
</feature>